<dbReference type="Pfam" id="PF02811">
    <property type="entry name" value="PHP"/>
    <property type="match status" value="1"/>
</dbReference>
<protein>
    <submittedName>
        <fullName evidence="3">Phosphoesterase</fullName>
    </submittedName>
</protein>
<accession>A0A4C2EHM3</accession>
<evidence type="ECO:0000256" key="1">
    <source>
        <dbReference type="SAM" id="MobiDB-lite"/>
    </source>
</evidence>
<evidence type="ECO:0000259" key="2">
    <source>
        <dbReference type="SMART" id="SM00481"/>
    </source>
</evidence>
<dbReference type="AlphaFoldDB" id="A0A4C2EHM3"/>
<gene>
    <name evidence="3" type="ORF">Harman_18690</name>
</gene>
<evidence type="ECO:0000313" key="3">
    <source>
        <dbReference type="EMBL" id="GCF13934.1"/>
    </source>
</evidence>
<keyword evidence="4" id="KW-1185">Reference proteome</keyword>
<dbReference type="PANTHER" id="PTHR42924:SF3">
    <property type="entry name" value="POLYMERASE_HISTIDINOL PHOSPHATASE N-TERMINAL DOMAIN-CONTAINING PROTEIN"/>
    <property type="match status" value="1"/>
</dbReference>
<reference evidence="3 4" key="1">
    <citation type="submission" date="2019-02" db="EMBL/GenBank/DDBJ databases">
        <title>Haloarcula mannanilyticum sp. nov., a mannan degrading haloarchaeon isolated from commercial salt.</title>
        <authorList>
            <person name="Enomoto S."/>
            <person name="Shimane Y."/>
            <person name="Kamekura M."/>
            <person name="Ito T."/>
            <person name="Moriya O."/>
            <person name="Ihara K."/>
            <person name="Takahashi-Ando N."/>
            <person name="Fukushima Y."/>
            <person name="Yoshida Y."/>
            <person name="Usama R."/>
            <person name="Takai K."/>
            <person name="Minegishi H."/>
        </authorList>
    </citation>
    <scope>NUCLEOTIDE SEQUENCE [LARGE SCALE GENOMIC DNA]</scope>
    <source>
        <strain evidence="3 4">MD130-1</strain>
    </source>
</reference>
<name>A0A4C2EHM3_9EURY</name>
<dbReference type="Proteomes" id="UP000304382">
    <property type="component" value="Unassembled WGS sequence"/>
</dbReference>
<dbReference type="SMART" id="SM00481">
    <property type="entry name" value="POLIIIAc"/>
    <property type="match status" value="1"/>
</dbReference>
<dbReference type="RefSeq" id="WP_137683529.1">
    <property type="nucleotide sequence ID" value="NZ_BIXZ01000002.1"/>
</dbReference>
<dbReference type="InterPro" id="IPR052018">
    <property type="entry name" value="PHP_domain"/>
</dbReference>
<dbReference type="Pfam" id="PF13263">
    <property type="entry name" value="PHP_C"/>
    <property type="match status" value="1"/>
</dbReference>
<feature type="domain" description="Polymerase/histidinol phosphatase N-terminal" evidence="2">
    <location>
        <begin position="18"/>
        <end position="82"/>
    </location>
</feature>
<proteinExistence type="predicted"/>
<organism evidence="3 4">
    <name type="scientific">Haloarcula mannanilytica</name>
    <dbReference type="NCBI Taxonomy" id="2509225"/>
    <lineage>
        <taxon>Archaea</taxon>
        <taxon>Methanobacteriati</taxon>
        <taxon>Methanobacteriota</taxon>
        <taxon>Stenosarchaea group</taxon>
        <taxon>Halobacteria</taxon>
        <taxon>Halobacteriales</taxon>
        <taxon>Haloarculaceae</taxon>
        <taxon>Haloarcula</taxon>
    </lineage>
</organism>
<dbReference type="GO" id="GO:0004534">
    <property type="term" value="F:5'-3' RNA exonuclease activity"/>
    <property type="evidence" value="ECO:0007669"/>
    <property type="project" value="TreeGrafter"/>
</dbReference>
<dbReference type="Gene3D" id="3.20.20.140">
    <property type="entry name" value="Metal-dependent hydrolases"/>
    <property type="match status" value="1"/>
</dbReference>
<dbReference type="NCBIfam" id="NF038032">
    <property type="entry name" value="CehA_McbA_metalo"/>
    <property type="match status" value="1"/>
</dbReference>
<comment type="caution">
    <text evidence="3">The sequence shown here is derived from an EMBL/GenBank/DDBJ whole genome shotgun (WGS) entry which is preliminary data.</text>
</comment>
<dbReference type="OrthoDB" id="50465at2157"/>
<dbReference type="GO" id="GO:0035312">
    <property type="term" value="F:5'-3' DNA exonuclease activity"/>
    <property type="evidence" value="ECO:0007669"/>
    <property type="project" value="TreeGrafter"/>
</dbReference>
<dbReference type="InterPro" id="IPR003141">
    <property type="entry name" value="Pol/His_phosphatase_N"/>
</dbReference>
<dbReference type="EMBL" id="BIXZ01000002">
    <property type="protein sequence ID" value="GCF13934.1"/>
    <property type="molecule type" value="Genomic_DNA"/>
</dbReference>
<sequence length="234" mass="24622">MTGRSESPGEPTGRTVHTDTHLHTAASYDGCTMPETLLSRAKAEGLDAVVVTDHDTVEGAKIAADLAEDLLVVVGCEVSTADGHLLALGVDAAPEPDRPLVDTARTIQDRGGVAVVPHPFQRSRHGASRTAIDGVDGIEVYNAHALTNIRNRQATRFARTAGYPAFGGSDAHRPGGIGRAATAVDLRPGEPLTTDTVLAAMRAGRTAAVRQSPSRSRYISKVVENATRKTLTLF</sequence>
<dbReference type="PANTHER" id="PTHR42924">
    <property type="entry name" value="EXONUCLEASE"/>
    <property type="match status" value="1"/>
</dbReference>
<feature type="region of interest" description="Disordered" evidence="1">
    <location>
        <begin position="1"/>
        <end position="20"/>
    </location>
</feature>
<dbReference type="CDD" id="cd07432">
    <property type="entry name" value="PHP_HisPPase"/>
    <property type="match status" value="1"/>
</dbReference>
<dbReference type="SUPFAM" id="SSF89550">
    <property type="entry name" value="PHP domain-like"/>
    <property type="match status" value="1"/>
</dbReference>
<dbReference type="InterPro" id="IPR004013">
    <property type="entry name" value="PHP_dom"/>
</dbReference>
<evidence type="ECO:0000313" key="4">
    <source>
        <dbReference type="Proteomes" id="UP000304382"/>
    </source>
</evidence>
<dbReference type="InterPro" id="IPR016195">
    <property type="entry name" value="Pol/histidinol_Pase-like"/>
</dbReference>